<proteinExistence type="predicted"/>
<keyword evidence="1" id="KW-0812">Transmembrane</keyword>
<evidence type="ECO:0000313" key="3">
    <source>
        <dbReference type="Proteomes" id="UP000001312"/>
    </source>
</evidence>
<evidence type="ECO:0000313" key="2">
    <source>
        <dbReference type="EMBL" id="EDO02506.1"/>
    </source>
</evidence>
<protein>
    <submittedName>
        <fullName evidence="2">Uncharacterized protein</fullName>
    </submittedName>
</protein>
<name>A7EI40_SCLS1</name>
<dbReference type="EMBL" id="CH476626">
    <property type="protein sequence ID" value="EDO02506.1"/>
    <property type="molecule type" value="Genomic_DNA"/>
</dbReference>
<feature type="transmembrane region" description="Helical" evidence="1">
    <location>
        <begin position="6"/>
        <end position="25"/>
    </location>
</feature>
<dbReference type="RefSeq" id="XP_001593555.1">
    <property type="nucleotide sequence ID" value="XM_001593505.1"/>
</dbReference>
<keyword evidence="1" id="KW-0472">Membrane</keyword>
<dbReference type="AlphaFoldDB" id="A7EI40"/>
<organism evidence="2 3">
    <name type="scientific">Sclerotinia sclerotiorum (strain ATCC 18683 / 1980 / Ss-1)</name>
    <name type="common">White mold</name>
    <name type="synonym">Whetzelinia sclerotiorum</name>
    <dbReference type="NCBI Taxonomy" id="665079"/>
    <lineage>
        <taxon>Eukaryota</taxon>
        <taxon>Fungi</taxon>
        <taxon>Dikarya</taxon>
        <taxon>Ascomycota</taxon>
        <taxon>Pezizomycotina</taxon>
        <taxon>Leotiomycetes</taxon>
        <taxon>Helotiales</taxon>
        <taxon>Sclerotiniaceae</taxon>
        <taxon>Sclerotinia</taxon>
    </lineage>
</organism>
<dbReference type="Proteomes" id="UP000001312">
    <property type="component" value="Unassembled WGS sequence"/>
</dbReference>
<dbReference type="InParanoid" id="A7EI40"/>
<reference evidence="3" key="1">
    <citation type="journal article" date="2011" name="PLoS Genet.">
        <title>Genomic analysis of the necrotrophic fungal pathogens Sclerotinia sclerotiorum and Botrytis cinerea.</title>
        <authorList>
            <person name="Amselem J."/>
            <person name="Cuomo C.A."/>
            <person name="van Kan J.A."/>
            <person name="Viaud M."/>
            <person name="Benito E.P."/>
            <person name="Couloux A."/>
            <person name="Coutinho P.M."/>
            <person name="de Vries R.P."/>
            <person name="Dyer P.S."/>
            <person name="Fillinger S."/>
            <person name="Fournier E."/>
            <person name="Gout L."/>
            <person name="Hahn M."/>
            <person name="Kohn L."/>
            <person name="Lapalu N."/>
            <person name="Plummer K.M."/>
            <person name="Pradier J.M."/>
            <person name="Quevillon E."/>
            <person name="Sharon A."/>
            <person name="Simon A."/>
            <person name="ten Have A."/>
            <person name="Tudzynski B."/>
            <person name="Tudzynski P."/>
            <person name="Wincker P."/>
            <person name="Andrew M."/>
            <person name="Anthouard V."/>
            <person name="Beever R.E."/>
            <person name="Beffa R."/>
            <person name="Benoit I."/>
            <person name="Bouzid O."/>
            <person name="Brault B."/>
            <person name="Chen Z."/>
            <person name="Choquer M."/>
            <person name="Collemare J."/>
            <person name="Cotton P."/>
            <person name="Danchin E.G."/>
            <person name="Da Silva C."/>
            <person name="Gautier A."/>
            <person name="Giraud C."/>
            <person name="Giraud T."/>
            <person name="Gonzalez C."/>
            <person name="Grossetete S."/>
            <person name="Guldener U."/>
            <person name="Henrissat B."/>
            <person name="Howlett B.J."/>
            <person name="Kodira C."/>
            <person name="Kretschmer M."/>
            <person name="Lappartient A."/>
            <person name="Leroch M."/>
            <person name="Levis C."/>
            <person name="Mauceli E."/>
            <person name="Neuveglise C."/>
            <person name="Oeser B."/>
            <person name="Pearson M."/>
            <person name="Poulain J."/>
            <person name="Poussereau N."/>
            <person name="Quesneville H."/>
            <person name="Rascle C."/>
            <person name="Schumacher J."/>
            <person name="Segurens B."/>
            <person name="Sexton A."/>
            <person name="Silva E."/>
            <person name="Sirven C."/>
            <person name="Soanes D.M."/>
            <person name="Talbot N.J."/>
            <person name="Templeton M."/>
            <person name="Yandava C."/>
            <person name="Yarden O."/>
            <person name="Zeng Q."/>
            <person name="Rollins J.A."/>
            <person name="Lebrun M.H."/>
            <person name="Dickman M."/>
        </authorList>
    </citation>
    <scope>NUCLEOTIDE SEQUENCE [LARGE SCALE GENOMIC DNA]</scope>
    <source>
        <strain evidence="3">ATCC 18683 / 1980 / Ss-1</strain>
    </source>
</reference>
<accession>A7EI40</accession>
<dbReference type="GeneID" id="5489599"/>
<dbReference type="KEGG" id="ssl:SS1G_04982"/>
<sequence length="37" mass="3823">MDNVGILGIVALILVMIGVASLINISRQKDGPSMAVI</sequence>
<keyword evidence="1" id="KW-1133">Transmembrane helix</keyword>
<keyword evidence="3" id="KW-1185">Reference proteome</keyword>
<dbReference type="HOGENOM" id="CLU_3351354_0_0_1"/>
<evidence type="ECO:0000256" key="1">
    <source>
        <dbReference type="SAM" id="Phobius"/>
    </source>
</evidence>
<gene>
    <name evidence="2" type="ORF">SS1G_04982</name>
</gene>